<organism evidence="9 10">
    <name type="scientific">Exocentrus adspersus</name>
    <dbReference type="NCBI Taxonomy" id="1586481"/>
    <lineage>
        <taxon>Eukaryota</taxon>
        <taxon>Metazoa</taxon>
        <taxon>Ecdysozoa</taxon>
        <taxon>Arthropoda</taxon>
        <taxon>Hexapoda</taxon>
        <taxon>Insecta</taxon>
        <taxon>Pterygota</taxon>
        <taxon>Neoptera</taxon>
        <taxon>Endopterygota</taxon>
        <taxon>Coleoptera</taxon>
        <taxon>Polyphaga</taxon>
        <taxon>Cucujiformia</taxon>
        <taxon>Chrysomeloidea</taxon>
        <taxon>Cerambycidae</taxon>
        <taxon>Lamiinae</taxon>
        <taxon>Acanthocinini</taxon>
        <taxon>Exocentrus</taxon>
    </lineage>
</organism>
<gene>
    <name evidence="9" type="ORF">NQ315_001551</name>
</gene>
<dbReference type="InterPro" id="IPR053010">
    <property type="entry name" value="SET_SmydA-8"/>
</dbReference>
<dbReference type="GO" id="GO:0008757">
    <property type="term" value="F:S-adenosylmethionine-dependent methyltransferase activity"/>
    <property type="evidence" value="ECO:0007669"/>
    <property type="project" value="UniProtKB-ARBA"/>
</dbReference>
<dbReference type="CDD" id="cd20071">
    <property type="entry name" value="SET_SMYD"/>
    <property type="match status" value="1"/>
</dbReference>
<dbReference type="PRINTS" id="PR00722">
    <property type="entry name" value="CHYMOTRYPSIN"/>
</dbReference>
<keyword evidence="5" id="KW-0472">Membrane</keyword>
<keyword evidence="10" id="KW-1185">Reference proteome</keyword>
<dbReference type="InterPro" id="IPR018114">
    <property type="entry name" value="TRYPSIN_HIS"/>
</dbReference>
<dbReference type="InterPro" id="IPR001214">
    <property type="entry name" value="SET_dom"/>
</dbReference>
<dbReference type="Pfam" id="PF00089">
    <property type="entry name" value="Trypsin"/>
    <property type="match status" value="1"/>
</dbReference>
<dbReference type="InterPro" id="IPR002893">
    <property type="entry name" value="Znf_MYND"/>
</dbReference>
<sequence>MGQISCVTITTLVVVSLANLLLLLTVVLESRRKCSENSYDVTDHLRHGSGKKLMSLVTGRAQDEAKAEHMHMAALCIIKYNRVLLICGTTIVSRYWVLTAGHCCELVKPYPLDKVKVSANSAKWKEGVAHDVEAVMIHPNYTRKTVSHNLCLIKVRNPFVDSMEVPIPLAGSRYKYVANTTATTMGWSSRDFYDSDELYSTPVVLVPFTTCRSINNLNIDETMVCAKNLAKLDCSYDSGGPLFQNHLVVGVVSFETDCASADYPRVYTRMAYFEKWIGQVEDARGEKIGASSDSMSEEDVKGVCEVCRGEAERRCSACKLVFYCSAEHQKEHWKEHRDACRPYEVCSSGQLGRYLKAKRDLHPSDVIFIDSPLVFGPKPHRIAEGAFPCVGCCRLLDDQTCARCPCCFWPVCSLDCTGLKTPQLHGFECNVLKLKPPGEAKTFYDCYRFDVLIILRALYLQKFNGKKWECMLSLQDHLKDRGPATKVFKSVQEKCSYLQSNYLQHLKKYEEETGQCVIPDVSDELIHKIYGILDVNATELSEEIDACVLYPTASLLEHNCTPNTVQIIDDKDGFKVTFRAALPIRKDEHITSIYTHILWGTTARRHHLKKTKYFVCTCRRCQDPSEFGTYINALRCLGTEKEPCGGLQLPLNPTHGDCLWLCNKCNIKLPNKEIMKFVHHLSGEVDKLMARDPKVDELEDMLGKLLNFLHPNHYLVYSVKHTLVQLYGAEDAVEPSDAILNEKLKMCQELIRIAKTIDPGNARLCLYLGVLLNEQFQAEFKLLQRRFESDRKNEFADSVKEIVRLTGEGKATLKYEKNSAAGAKLFEVMCRGEDKLKEWMEENGF</sequence>
<dbReference type="InterPro" id="IPR001254">
    <property type="entry name" value="Trypsin_dom"/>
</dbReference>
<dbReference type="GO" id="GO:0008170">
    <property type="term" value="F:N-methyltransferase activity"/>
    <property type="evidence" value="ECO:0007669"/>
    <property type="project" value="UniProtKB-ARBA"/>
</dbReference>
<keyword evidence="2 4" id="KW-0863">Zinc-finger</keyword>
<dbReference type="Gene3D" id="2.170.270.10">
    <property type="entry name" value="SET domain"/>
    <property type="match status" value="1"/>
</dbReference>
<comment type="caution">
    <text evidence="9">The sequence shown here is derived from an EMBL/GenBank/DDBJ whole genome shotgun (WGS) entry which is preliminary data.</text>
</comment>
<dbReference type="GO" id="GO:0008270">
    <property type="term" value="F:zinc ion binding"/>
    <property type="evidence" value="ECO:0007669"/>
    <property type="project" value="UniProtKB-KW"/>
</dbReference>
<dbReference type="CDD" id="cd00190">
    <property type="entry name" value="Tryp_SPc"/>
    <property type="match status" value="1"/>
</dbReference>
<dbReference type="Proteomes" id="UP001159042">
    <property type="component" value="Unassembled WGS sequence"/>
</dbReference>
<accession>A0AAV8W8K9</accession>
<evidence type="ECO:0000259" key="6">
    <source>
        <dbReference type="PROSITE" id="PS50240"/>
    </source>
</evidence>
<evidence type="ECO:0000256" key="2">
    <source>
        <dbReference type="ARBA" id="ARBA00022771"/>
    </source>
</evidence>
<dbReference type="PROSITE" id="PS00134">
    <property type="entry name" value="TRYPSIN_HIS"/>
    <property type="match status" value="1"/>
</dbReference>
<evidence type="ECO:0000256" key="3">
    <source>
        <dbReference type="ARBA" id="ARBA00022833"/>
    </source>
</evidence>
<evidence type="ECO:0000259" key="8">
    <source>
        <dbReference type="PROSITE" id="PS50865"/>
    </source>
</evidence>
<evidence type="ECO:0000256" key="4">
    <source>
        <dbReference type="PROSITE-ProRule" id="PRU00134"/>
    </source>
</evidence>
<reference evidence="9 10" key="1">
    <citation type="journal article" date="2023" name="Insect Mol. Biol.">
        <title>Genome sequencing provides insights into the evolution of gene families encoding plant cell wall-degrading enzymes in longhorned beetles.</title>
        <authorList>
            <person name="Shin N.R."/>
            <person name="Okamura Y."/>
            <person name="Kirsch R."/>
            <person name="Pauchet Y."/>
        </authorList>
    </citation>
    <scope>NUCLEOTIDE SEQUENCE [LARGE SCALE GENOMIC DNA]</scope>
    <source>
        <strain evidence="9">EAD_L_NR</strain>
    </source>
</reference>
<feature type="transmembrane region" description="Helical" evidence="5">
    <location>
        <begin position="7"/>
        <end position="28"/>
    </location>
</feature>
<proteinExistence type="predicted"/>
<dbReference type="PANTHER" id="PTHR46455:SF2">
    <property type="entry name" value="AT24727P"/>
    <property type="match status" value="1"/>
</dbReference>
<name>A0AAV8W8K9_9CUCU</name>
<dbReference type="GO" id="GO:0004252">
    <property type="term" value="F:serine-type endopeptidase activity"/>
    <property type="evidence" value="ECO:0007669"/>
    <property type="project" value="InterPro"/>
</dbReference>
<feature type="domain" description="Peptidase S1" evidence="6">
    <location>
        <begin position="56"/>
        <end position="282"/>
    </location>
</feature>
<dbReference type="PROSITE" id="PS01360">
    <property type="entry name" value="ZF_MYND_1"/>
    <property type="match status" value="1"/>
</dbReference>
<dbReference type="SUPFAM" id="SSF50494">
    <property type="entry name" value="Trypsin-like serine proteases"/>
    <property type="match status" value="1"/>
</dbReference>
<dbReference type="InterPro" id="IPR009003">
    <property type="entry name" value="Peptidase_S1_PA"/>
</dbReference>
<evidence type="ECO:0008006" key="11">
    <source>
        <dbReference type="Google" id="ProtNLM"/>
    </source>
</evidence>
<evidence type="ECO:0000313" key="9">
    <source>
        <dbReference type="EMBL" id="KAJ8923003.1"/>
    </source>
</evidence>
<dbReference type="SUPFAM" id="SSF82199">
    <property type="entry name" value="SET domain"/>
    <property type="match status" value="1"/>
</dbReference>
<dbReference type="AlphaFoldDB" id="A0AAV8W8K9"/>
<dbReference type="GO" id="GO:0008276">
    <property type="term" value="F:protein methyltransferase activity"/>
    <property type="evidence" value="ECO:0007669"/>
    <property type="project" value="UniProtKB-ARBA"/>
</dbReference>
<feature type="domain" description="MYND-type" evidence="8">
    <location>
        <begin position="304"/>
        <end position="340"/>
    </location>
</feature>
<dbReference type="PROSITE" id="PS50865">
    <property type="entry name" value="ZF_MYND_2"/>
    <property type="match status" value="1"/>
</dbReference>
<dbReference type="PROSITE" id="PS50280">
    <property type="entry name" value="SET"/>
    <property type="match status" value="1"/>
</dbReference>
<evidence type="ECO:0000256" key="5">
    <source>
        <dbReference type="SAM" id="Phobius"/>
    </source>
</evidence>
<keyword evidence="3" id="KW-0862">Zinc</keyword>
<dbReference type="PANTHER" id="PTHR46455">
    <property type="entry name" value="SET AND MYND DOMAIN CONTAINING, ARTHROPOD-SPECIFIC, MEMBER 4, ISOFORM A"/>
    <property type="match status" value="1"/>
</dbReference>
<dbReference type="SUPFAM" id="SSF144232">
    <property type="entry name" value="HIT/MYND zinc finger-like"/>
    <property type="match status" value="1"/>
</dbReference>
<evidence type="ECO:0000313" key="10">
    <source>
        <dbReference type="Proteomes" id="UP001159042"/>
    </source>
</evidence>
<dbReference type="SMART" id="SM00020">
    <property type="entry name" value="Tryp_SPc"/>
    <property type="match status" value="1"/>
</dbReference>
<dbReference type="Gene3D" id="6.10.140.2220">
    <property type="match status" value="2"/>
</dbReference>
<dbReference type="Gene3D" id="1.10.220.160">
    <property type="match status" value="1"/>
</dbReference>
<keyword evidence="1" id="KW-0479">Metal-binding</keyword>
<protein>
    <recommendedName>
        <fullName evidence="11">Protein msta</fullName>
    </recommendedName>
</protein>
<dbReference type="PROSITE" id="PS50240">
    <property type="entry name" value="TRYPSIN_DOM"/>
    <property type="match status" value="1"/>
</dbReference>
<feature type="domain" description="SET" evidence="7">
    <location>
        <begin position="341"/>
        <end position="595"/>
    </location>
</feature>
<dbReference type="InterPro" id="IPR043504">
    <property type="entry name" value="Peptidase_S1_PA_chymotrypsin"/>
</dbReference>
<dbReference type="EMBL" id="JANEYG010000005">
    <property type="protein sequence ID" value="KAJ8923003.1"/>
    <property type="molecule type" value="Genomic_DNA"/>
</dbReference>
<dbReference type="Gene3D" id="2.40.10.10">
    <property type="entry name" value="Trypsin-like serine proteases"/>
    <property type="match status" value="1"/>
</dbReference>
<evidence type="ECO:0000259" key="7">
    <source>
        <dbReference type="PROSITE" id="PS50280"/>
    </source>
</evidence>
<evidence type="ECO:0000256" key="1">
    <source>
        <dbReference type="ARBA" id="ARBA00022723"/>
    </source>
</evidence>
<dbReference type="InterPro" id="IPR001314">
    <property type="entry name" value="Peptidase_S1A"/>
</dbReference>
<dbReference type="InterPro" id="IPR046341">
    <property type="entry name" value="SET_dom_sf"/>
</dbReference>
<keyword evidence="5" id="KW-0812">Transmembrane</keyword>
<dbReference type="GO" id="GO:0006508">
    <property type="term" value="P:proteolysis"/>
    <property type="evidence" value="ECO:0007669"/>
    <property type="project" value="InterPro"/>
</dbReference>
<keyword evidence="5" id="KW-1133">Transmembrane helix</keyword>
<dbReference type="Pfam" id="PF01753">
    <property type="entry name" value="zf-MYND"/>
    <property type="match status" value="1"/>
</dbReference>